<evidence type="ECO:0000256" key="1">
    <source>
        <dbReference type="ARBA" id="ARBA00004496"/>
    </source>
</evidence>
<dbReference type="GO" id="GO:0006355">
    <property type="term" value="P:regulation of DNA-templated transcription"/>
    <property type="evidence" value="ECO:0007669"/>
    <property type="project" value="UniProtKB-UniRule"/>
</dbReference>
<dbReference type="Pfam" id="PF03461">
    <property type="entry name" value="TRCF"/>
    <property type="match status" value="1"/>
</dbReference>
<dbReference type="InterPro" id="IPR041471">
    <property type="entry name" value="UvrB_inter"/>
</dbReference>
<dbReference type="InterPro" id="IPR004576">
    <property type="entry name" value="Mfd"/>
</dbReference>
<dbReference type="InterPro" id="IPR027417">
    <property type="entry name" value="P-loop_NTPase"/>
</dbReference>
<dbReference type="HAMAP" id="MF_00969">
    <property type="entry name" value="TRCF"/>
    <property type="match status" value="1"/>
</dbReference>
<evidence type="ECO:0000259" key="15">
    <source>
        <dbReference type="PROSITE" id="PS51192"/>
    </source>
</evidence>
<evidence type="ECO:0000313" key="17">
    <source>
        <dbReference type="EMBL" id="HGT39187.1"/>
    </source>
</evidence>
<dbReference type="PROSITE" id="PS51194">
    <property type="entry name" value="HELICASE_CTER"/>
    <property type="match status" value="1"/>
</dbReference>
<evidence type="ECO:0000259" key="16">
    <source>
        <dbReference type="PROSITE" id="PS51194"/>
    </source>
</evidence>
<proteinExistence type="inferred from homology"/>
<dbReference type="NCBIfam" id="TIGR00580">
    <property type="entry name" value="mfd"/>
    <property type="match status" value="1"/>
</dbReference>
<name>A0A7C4QMY9_9PLAN</name>
<comment type="function">
    <text evidence="13">Couples transcription and DNA repair by recognizing RNA polymerase (RNAP) stalled at DNA lesions. Mediates ATP-dependent release of RNAP and its truncated transcript from the DNA, and recruitment of nucleotide excision repair machinery to the damaged site.</text>
</comment>
<evidence type="ECO:0000256" key="7">
    <source>
        <dbReference type="ARBA" id="ARBA00022840"/>
    </source>
</evidence>
<accession>A0A7C4QMY9</accession>
<feature type="region of interest" description="Disordered" evidence="14">
    <location>
        <begin position="239"/>
        <end position="276"/>
    </location>
</feature>
<keyword evidence="7 13" id="KW-0067">ATP-binding</keyword>
<keyword evidence="8 13" id="KW-0238">DNA-binding</keyword>
<feature type="compositionally biased region" description="Polar residues" evidence="14">
    <location>
        <begin position="245"/>
        <end position="258"/>
    </location>
</feature>
<evidence type="ECO:0000256" key="11">
    <source>
        <dbReference type="ARBA" id="ARBA00061399"/>
    </source>
</evidence>
<dbReference type="Pfam" id="PF00270">
    <property type="entry name" value="DEAD"/>
    <property type="match status" value="1"/>
</dbReference>
<keyword evidence="2 13" id="KW-0963">Cytoplasm</keyword>
<evidence type="ECO:0000256" key="5">
    <source>
        <dbReference type="ARBA" id="ARBA00022801"/>
    </source>
</evidence>
<dbReference type="Gene3D" id="2.40.10.170">
    <property type="match status" value="1"/>
</dbReference>
<dbReference type="SUPFAM" id="SSF143517">
    <property type="entry name" value="TRCF domain-like"/>
    <property type="match status" value="1"/>
</dbReference>
<dbReference type="InterPro" id="IPR014001">
    <property type="entry name" value="Helicase_ATP-bd"/>
</dbReference>
<comment type="caution">
    <text evidence="17">The sequence shown here is derived from an EMBL/GenBank/DDBJ whole genome shotgun (WGS) entry which is preliminary data.</text>
</comment>
<dbReference type="Pfam" id="PF17757">
    <property type="entry name" value="UvrB_inter"/>
    <property type="match status" value="1"/>
</dbReference>
<evidence type="ECO:0000256" key="3">
    <source>
        <dbReference type="ARBA" id="ARBA00022741"/>
    </source>
</evidence>
<dbReference type="GO" id="GO:0000716">
    <property type="term" value="P:transcription-coupled nucleotide-excision repair, DNA damage recognition"/>
    <property type="evidence" value="ECO:0007669"/>
    <property type="project" value="UniProtKB-UniRule"/>
</dbReference>
<dbReference type="InterPro" id="IPR047112">
    <property type="entry name" value="RecG/Mfd"/>
</dbReference>
<evidence type="ECO:0000256" key="10">
    <source>
        <dbReference type="ARBA" id="ARBA00061104"/>
    </source>
</evidence>
<dbReference type="Gene3D" id="3.90.1150.50">
    <property type="entry name" value="Transcription-repair-coupling factor, D7 domain"/>
    <property type="match status" value="1"/>
</dbReference>
<dbReference type="InterPro" id="IPR011545">
    <property type="entry name" value="DEAD/DEAH_box_helicase_dom"/>
</dbReference>
<keyword evidence="5 13" id="KW-0378">Hydrolase</keyword>
<sequence length="1158" mass="128056">MSTDQVSLAELPAWVAAQPGFEGLVRALHERRTTTLDGTWGGSAAAAVAALARSAPSTVLVVLPREKELDGFALDVASCLGEAPQIFPAWEVLPQELRVSDPILGSRLRVLHAVSSDTPPRVVIATIQALLQPVPAASERQQATRTWRVGDRLEIEELAAWLVARGFERVPALEFPGEFSIRGGIVDLFAPAAAEPVRIELFGDEIESLRAFDPQTQQKVRDLEEVTLTLLGGPLTSGLNTSGLNTSGRNTSGRNTDSPNATEDPADDAAESPANRTAAAAALARGARGSAATDGAHFVESLPESAWVVVHEFDEAQAEARFYLQRIPDCRGLFSIEATWQRCVRHGFVQLAGLAATGGETACHLRVESIERFTRPKGDAVRELVATVRPDDEVLIACHNEGSRARLQELLQEFAGELHGRVHLALGHVSRGYRLIGWPPGSPADPPRGLVVLSDNELFHRTEVVRAPRRKRLETRALDTFLDLAEGDLVVHLSHGIGRYRGLKLLEKEGQREEHLELEFRDGVRLYVPVSLIHLVQKYVGGGKTAPELSKLGGTGWSKKKQKVAEAVSDLAADMLRLQAERESKPGLAYPPDSHWQQEFEAEFPYTETDDQLRAIAEVKADMERPRPMDRLICGDVGYGKTEVAMRAAFKAVDGGRQVAVLVPTTVLAEQHFRSFSERMAEYPVHIAALSRFKSRLEQKEVLDGLAAGTVDIVIGTHRLLSPDVKFQDLGLLIIDEEQRFGVEAKELLKRLRLEVDVLTLSATPIPRTLHLSLLGVRDISNLETPPQDRMAVETRICRFDGDLIRQAIIRELNRNGQVYFVHNRVYNIETVADRLRSLVPEAVVDVVHGQMGEDALERAMLSFVTGRTDVLVATTIIESGLDIPNANTIFIHQADQYGLADLHQLRGRVGRYKHRAYCYLLLEEGKSLTPTAARRLKAIEEFSELGAGFQIALRDLEIRGAGNILGSEQSGHIAAVGYELYCQLLENAVRALKGEPLKEHRHVAVDLPVSAYLPEDYVPPGRQKIEMYRKLSSVQSREQWDLLREEFRDRFGPLPAPVEALLQIRELQLLAATWQIDEMRLEGDYAVFGYRNPRKIQQLARVSPHPLRIVDARSAYLVLPPRCDRSTQLLGLLKSVLQAEAGDRYNTPLFPRGAAVG</sequence>
<dbReference type="SMART" id="SM00487">
    <property type="entry name" value="DEXDc"/>
    <property type="match status" value="1"/>
</dbReference>
<dbReference type="InterPro" id="IPR036101">
    <property type="entry name" value="CarD-like/TRCF_RID_sf"/>
</dbReference>
<gene>
    <name evidence="13 17" type="primary">mfd</name>
    <name evidence="17" type="ORF">ENS64_07990</name>
</gene>
<evidence type="ECO:0000256" key="12">
    <source>
        <dbReference type="ARBA" id="ARBA00070128"/>
    </source>
</evidence>
<dbReference type="SUPFAM" id="SSF52540">
    <property type="entry name" value="P-loop containing nucleoside triphosphate hydrolases"/>
    <property type="match status" value="4"/>
</dbReference>
<protein>
    <recommendedName>
        <fullName evidence="12 13">Transcription-repair-coupling factor</fullName>
        <shortName evidence="13">TRCF</shortName>
        <ecNumber evidence="13">3.6.4.-</ecNumber>
    </recommendedName>
</protein>
<evidence type="ECO:0000256" key="9">
    <source>
        <dbReference type="ARBA" id="ARBA00023204"/>
    </source>
</evidence>
<dbReference type="Pfam" id="PF02559">
    <property type="entry name" value="CarD_TRCF_RID"/>
    <property type="match status" value="1"/>
</dbReference>
<organism evidence="17">
    <name type="scientific">Schlesneria paludicola</name>
    <dbReference type="NCBI Taxonomy" id="360056"/>
    <lineage>
        <taxon>Bacteria</taxon>
        <taxon>Pseudomonadati</taxon>
        <taxon>Planctomycetota</taxon>
        <taxon>Planctomycetia</taxon>
        <taxon>Planctomycetales</taxon>
        <taxon>Planctomycetaceae</taxon>
        <taxon>Schlesneria</taxon>
    </lineage>
</organism>
<evidence type="ECO:0000256" key="8">
    <source>
        <dbReference type="ARBA" id="ARBA00023125"/>
    </source>
</evidence>
<keyword evidence="4 13" id="KW-0227">DNA damage</keyword>
<dbReference type="InterPro" id="IPR005118">
    <property type="entry name" value="TRCF_C"/>
</dbReference>
<comment type="subcellular location">
    <subcellularLocation>
        <location evidence="1 13">Cytoplasm</location>
    </subcellularLocation>
</comment>
<evidence type="ECO:0000256" key="14">
    <source>
        <dbReference type="SAM" id="MobiDB-lite"/>
    </source>
</evidence>
<dbReference type="EC" id="3.6.4.-" evidence="13"/>
<comment type="similarity">
    <text evidence="11 13">In the C-terminal section; belongs to the helicase family. RecG subfamily.</text>
</comment>
<dbReference type="PROSITE" id="PS51192">
    <property type="entry name" value="HELICASE_ATP_BIND_1"/>
    <property type="match status" value="1"/>
</dbReference>
<dbReference type="EMBL" id="DSVQ01000012">
    <property type="protein sequence ID" value="HGT39187.1"/>
    <property type="molecule type" value="Genomic_DNA"/>
</dbReference>
<feature type="domain" description="Helicase C-terminal" evidence="16">
    <location>
        <begin position="804"/>
        <end position="958"/>
    </location>
</feature>
<keyword evidence="3 13" id="KW-0547">Nucleotide-binding</keyword>
<reference evidence="17" key="1">
    <citation type="journal article" date="2020" name="mSystems">
        <title>Genome- and Community-Level Interaction Insights into Carbon Utilization and Element Cycling Functions of Hydrothermarchaeota in Hydrothermal Sediment.</title>
        <authorList>
            <person name="Zhou Z."/>
            <person name="Liu Y."/>
            <person name="Xu W."/>
            <person name="Pan J."/>
            <person name="Luo Z.H."/>
            <person name="Li M."/>
        </authorList>
    </citation>
    <scope>NUCLEOTIDE SEQUENCE [LARGE SCALE GENOMIC DNA]</scope>
    <source>
        <strain evidence="17">SpSt-508</strain>
    </source>
</reference>
<dbReference type="SUPFAM" id="SSF141259">
    <property type="entry name" value="CarD-like"/>
    <property type="match status" value="1"/>
</dbReference>
<keyword evidence="9 13" id="KW-0234">DNA repair</keyword>
<dbReference type="InterPro" id="IPR037235">
    <property type="entry name" value="TRCF-like_C_D7"/>
</dbReference>
<dbReference type="PANTHER" id="PTHR47964">
    <property type="entry name" value="ATP-DEPENDENT DNA HELICASE HOMOLOG RECG, CHLOROPLASTIC"/>
    <property type="match status" value="1"/>
</dbReference>
<dbReference type="Gene3D" id="3.40.50.300">
    <property type="entry name" value="P-loop containing nucleotide triphosphate hydrolases"/>
    <property type="match status" value="2"/>
</dbReference>
<keyword evidence="6" id="KW-0347">Helicase</keyword>
<dbReference type="SMART" id="SM00490">
    <property type="entry name" value="HELICc"/>
    <property type="match status" value="1"/>
</dbReference>
<dbReference type="GO" id="GO:0003678">
    <property type="term" value="F:DNA helicase activity"/>
    <property type="evidence" value="ECO:0007669"/>
    <property type="project" value="TreeGrafter"/>
</dbReference>
<dbReference type="GO" id="GO:0005737">
    <property type="term" value="C:cytoplasm"/>
    <property type="evidence" value="ECO:0007669"/>
    <property type="project" value="UniProtKB-SubCell"/>
</dbReference>
<evidence type="ECO:0000256" key="2">
    <source>
        <dbReference type="ARBA" id="ARBA00022490"/>
    </source>
</evidence>
<dbReference type="FunFam" id="3.40.50.300:FF:000546">
    <property type="entry name" value="Transcription-repair-coupling factor"/>
    <property type="match status" value="1"/>
</dbReference>
<dbReference type="GO" id="GO:0003684">
    <property type="term" value="F:damaged DNA binding"/>
    <property type="evidence" value="ECO:0007669"/>
    <property type="project" value="InterPro"/>
</dbReference>
<dbReference type="SMART" id="SM01058">
    <property type="entry name" value="CarD_TRCF"/>
    <property type="match status" value="1"/>
</dbReference>
<evidence type="ECO:0000256" key="4">
    <source>
        <dbReference type="ARBA" id="ARBA00022763"/>
    </source>
</evidence>
<dbReference type="InterPro" id="IPR003711">
    <property type="entry name" value="CarD-like/TRCF_RID"/>
</dbReference>
<dbReference type="GO" id="GO:0005524">
    <property type="term" value="F:ATP binding"/>
    <property type="evidence" value="ECO:0007669"/>
    <property type="project" value="UniProtKB-UniRule"/>
</dbReference>
<dbReference type="AlphaFoldDB" id="A0A7C4QMY9"/>
<feature type="domain" description="Helicase ATP-binding" evidence="15">
    <location>
        <begin position="622"/>
        <end position="783"/>
    </location>
</feature>
<dbReference type="SMART" id="SM00982">
    <property type="entry name" value="TRCF"/>
    <property type="match status" value="1"/>
</dbReference>
<evidence type="ECO:0000256" key="6">
    <source>
        <dbReference type="ARBA" id="ARBA00022806"/>
    </source>
</evidence>
<dbReference type="Pfam" id="PF00271">
    <property type="entry name" value="Helicase_C"/>
    <property type="match status" value="1"/>
</dbReference>
<dbReference type="Gene3D" id="3.30.2060.10">
    <property type="entry name" value="Penicillin-binding protein 1b domain"/>
    <property type="match status" value="1"/>
</dbReference>
<comment type="similarity">
    <text evidence="10 13">In the N-terminal section; belongs to the UvrB family.</text>
</comment>
<dbReference type="InterPro" id="IPR001650">
    <property type="entry name" value="Helicase_C-like"/>
</dbReference>
<dbReference type="PANTHER" id="PTHR47964:SF1">
    <property type="entry name" value="ATP-DEPENDENT DNA HELICASE HOMOLOG RECG, CHLOROPLASTIC"/>
    <property type="match status" value="1"/>
</dbReference>
<dbReference type="Gene3D" id="3.40.50.11180">
    <property type="match status" value="1"/>
</dbReference>
<evidence type="ECO:0000256" key="13">
    <source>
        <dbReference type="HAMAP-Rule" id="MF_00969"/>
    </source>
</evidence>
<dbReference type="GO" id="GO:0016787">
    <property type="term" value="F:hydrolase activity"/>
    <property type="evidence" value="ECO:0007669"/>
    <property type="project" value="UniProtKB-KW"/>
</dbReference>
<dbReference type="CDD" id="cd17991">
    <property type="entry name" value="DEXHc_TRCF"/>
    <property type="match status" value="1"/>
</dbReference>